<dbReference type="Pfam" id="PF13435">
    <property type="entry name" value="Cytochrome_C554"/>
    <property type="match status" value="1"/>
</dbReference>
<dbReference type="GO" id="GO:0016787">
    <property type="term" value="F:hydrolase activity"/>
    <property type="evidence" value="ECO:0007669"/>
    <property type="project" value="InterPro"/>
</dbReference>
<dbReference type="InterPro" id="IPR006179">
    <property type="entry name" value="5_nucleotidase/apyrase"/>
</dbReference>
<name>A0A538SYY8_UNCEI</name>
<organism evidence="2 3">
    <name type="scientific">Eiseniibacteriota bacterium</name>
    <dbReference type="NCBI Taxonomy" id="2212470"/>
    <lineage>
        <taxon>Bacteria</taxon>
        <taxon>Candidatus Eiseniibacteriota</taxon>
    </lineage>
</organism>
<dbReference type="Gene3D" id="1.10.1130.10">
    <property type="entry name" value="Flavocytochrome C3, Chain A"/>
    <property type="match status" value="1"/>
</dbReference>
<proteinExistence type="predicted"/>
<accession>A0A538SYY8</accession>
<comment type="caution">
    <text evidence="2">The sequence shown here is derived from an EMBL/GenBank/DDBJ whole genome shotgun (WGS) entry which is preliminary data.</text>
</comment>
<evidence type="ECO:0000313" key="3">
    <source>
        <dbReference type="Proteomes" id="UP000320913"/>
    </source>
</evidence>
<dbReference type="InterPro" id="IPR029052">
    <property type="entry name" value="Metallo-depent_PP-like"/>
</dbReference>
<dbReference type="InterPro" id="IPR023155">
    <property type="entry name" value="Cyt_c-552/4"/>
</dbReference>
<dbReference type="PANTHER" id="PTHR11575:SF24">
    <property type="entry name" value="5'-NUCLEOTIDASE"/>
    <property type="match status" value="1"/>
</dbReference>
<sequence>MGGGWATGQGRTLLPISTERLRQFAEEFIEAYVRYAPYRTETRHPEEFWLVDAIVGFYARRAVARAGLGDDEAVAGGLATGYLTAVSTQGVSRDLEGPTTGSSGDRATWRSIGPLMLQELDHELRSRYSVAAGLDAIMPRFLSGGLAPSFWSLLPRRTPHEWDAFREDYVRGKTFAPVPDLFALVPTKNVPSPAGGEPSSHVTIVYTGNTDGYLENCGCKTNQSGGIARRATIVDSIRSVDPEAILLDAGSAIHRPDQYENPNVLARKEQRFYLEMLDRMGYAASTVGIGEIAQGADAFREQTRGLRLPFLSANVFDAGTVLGPRSVLLRPHGHRLLVIGVFDPPRGGKSQLRLDKELTRLSIRDVTESVREEIRDARPPPDLIVVMGKISPTTVRLLANALPELDIVISTDGNVPQWGRNSTARHQVILEEDQQGFLGRTLVLYTQIGMYGLSVADLDLDGAGRIAGAKLAESWLTDAVRDQNGIRRAMNRFYDRVGALAEAQAGVRAPLSGDPYWQGKRFAGAEGCRGCHQEEFAQWKGTPHASAYKTLLDKHRHYQPVCVSCHVVGFGSEYGYHVGQPENPLGNVQCEVCHGPGAEHAQQPSGANIRRQVSESVCLECHNPEHSDRFVYEERLPMVVHRHIDRVSHR</sequence>
<dbReference type="EMBL" id="VBOV01000212">
    <property type="protein sequence ID" value="TMQ56464.1"/>
    <property type="molecule type" value="Genomic_DNA"/>
</dbReference>
<dbReference type="Gene3D" id="3.60.21.10">
    <property type="match status" value="1"/>
</dbReference>
<feature type="domain" description="Cytochrome c-552/4" evidence="1">
    <location>
        <begin position="528"/>
        <end position="595"/>
    </location>
</feature>
<gene>
    <name evidence="2" type="ORF">E6K75_08530</name>
</gene>
<dbReference type="SUPFAM" id="SSF56300">
    <property type="entry name" value="Metallo-dependent phosphatases"/>
    <property type="match status" value="1"/>
</dbReference>
<dbReference type="Proteomes" id="UP000320913">
    <property type="component" value="Unassembled WGS sequence"/>
</dbReference>
<dbReference type="GO" id="GO:0030288">
    <property type="term" value="C:outer membrane-bounded periplasmic space"/>
    <property type="evidence" value="ECO:0007669"/>
    <property type="project" value="TreeGrafter"/>
</dbReference>
<reference evidence="2 3" key="1">
    <citation type="journal article" date="2019" name="Nat. Microbiol.">
        <title>Mediterranean grassland soil C-N compound turnover is dependent on rainfall and depth, and is mediated by genomically divergent microorganisms.</title>
        <authorList>
            <person name="Diamond S."/>
            <person name="Andeer P.F."/>
            <person name="Li Z."/>
            <person name="Crits-Christoph A."/>
            <person name="Burstein D."/>
            <person name="Anantharaman K."/>
            <person name="Lane K.R."/>
            <person name="Thomas B.C."/>
            <person name="Pan C."/>
            <person name="Northen T.R."/>
            <person name="Banfield J.F."/>
        </authorList>
    </citation>
    <scope>NUCLEOTIDE SEQUENCE [LARGE SCALE GENOMIC DNA]</scope>
    <source>
        <strain evidence="2">WS_5</strain>
    </source>
</reference>
<dbReference type="SUPFAM" id="SSF48695">
    <property type="entry name" value="Multiheme cytochromes"/>
    <property type="match status" value="1"/>
</dbReference>
<evidence type="ECO:0000259" key="1">
    <source>
        <dbReference type="Pfam" id="PF13435"/>
    </source>
</evidence>
<evidence type="ECO:0000313" key="2">
    <source>
        <dbReference type="EMBL" id="TMQ56464.1"/>
    </source>
</evidence>
<dbReference type="InterPro" id="IPR036280">
    <property type="entry name" value="Multihaem_cyt_sf"/>
</dbReference>
<dbReference type="GO" id="GO:0009166">
    <property type="term" value="P:nucleotide catabolic process"/>
    <property type="evidence" value="ECO:0007669"/>
    <property type="project" value="InterPro"/>
</dbReference>
<dbReference type="PANTHER" id="PTHR11575">
    <property type="entry name" value="5'-NUCLEOTIDASE-RELATED"/>
    <property type="match status" value="1"/>
</dbReference>
<protein>
    <recommendedName>
        <fullName evidence="1">Cytochrome c-552/4 domain-containing protein</fullName>
    </recommendedName>
</protein>
<dbReference type="AlphaFoldDB" id="A0A538SYY8"/>